<sequence length="647" mass="70723">MYRPPSSAKNSKSQSQMACQFYYDYSEDFEKPTGGGGDIQRQTVAHAERYHGAGGGEVECSPDADVMVNMNCAVQDENCSQRARKEDNNTCSSSSTSAERSPLHSEHGPCHQTVSRLGEIPALRRLSRSAPPSSQQLKQASLRDEREARNELAGLSGDSPRSKLLRVSRTLAGRPVTNQVSDKTSASTNGDDATCSPEQSLPDFASIFGPFDLLDRSPYFKSTASLAQALDATGDTRSTHSADRTGHVRHLDGVSSTDTHRSEELADESRLSLSHSALEKKLDILSPEPISPIRGLKVKNSIPQLMKALPPLPSKLSQYVQNAADSHLGSKEAEHAEQTLAAGHYDEGARQDGFRKREARAAAHSSPSRFKVRVKPSNSQMRTAPAGAGCGPKSPAHLGEVPQEFAAQTHAKPKLKIKISRSQLGQAHHATGAALPRANRLKDCNSLAELAPYSSRPCKMGDGIDVGGTMDKEQSSSDEHHESFDDVDELPVQSSSTSPQPSDPFNIPYPSSSDDNATRNRSISSSNKDTLVPRLSCSPDTSLHHENGLRKKMSMFRLRLVGPFSTNAVKKDEKAEEVPRSESHVSIIMTSKESETNMTVFANHTNRSNKGKPDWMATRMKRWAVDAKRAVRSYVRRTLDRSPRRHE</sequence>
<dbReference type="AlphaFoldDB" id="A0A8K0J388"/>
<protein>
    <submittedName>
        <fullName evidence="2">Uncharacterized protein</fullName>
    </submittedName>
</protein>
<evidence type="ECO:0000313" key="3">
    <source>
        <dbReference type="Proteomes" id="UP000811619"/>
    </source>
</evidence>
<feature type="region of interest" description="Disordered" evidence="1">
    <location>
        <begin position="231"/>
        <end position="270"/>
    </location>
</feature>
<gene>
    <name evidence="2" type="ORF">E4U42_006488</name>
</gene>
<feature type="region of interest" description="Disordered" evidence="1">
    <location>
        <begin position="30"/>
        <end position="62"/>
    </location>
</feature>
<dbReference type="EMBL" id="SRPY01000664">
    <property type="protein sequence ID" value="KAG5919546.1"/>
    <property type="molecule type" value="Genomic_DNA"/>
</dbReference>
<feature type="compositionally biased region" description="Polar residues" evidence="1">
    <location>
        <begin position="176"/>
        <end position="199"/>
    </location>
</feature>
<keyword evidence="3" id="KW-1185">Reference proteome</keyword>
<feature type="region of interest" description="Disordered" evidence="1">
    <location>
        <begin position="343"/>
        <end position="391"/>
    </location>
</feature>
<feature type="region of interest" description="Disordered" evidence="1">
    <location>
        <begin position="77"/>
        <end position="199"/>
    </location>
</feature>
<name>A0A8K0J388_9HYPO</name>
<dbReference type="Proteomes" id="UP000811619">
    <property type="component" value="Unassembled WGS sequence"/>
</dbReference>
<feature type="compositionally biased region" description="Basic and acidic residues" evidence="1">
    <location>
        <begin position="470"/>
        <end position="484"/>
    </location>
</feature>
<dbReference type="OrthoDB" id="4156126at2759"/>
<comment type="caution">
    <text evidence="2">The sequence shown here is derived from an EMBL/GenBank/DDBJ whole genome shotgun (WGS) entry which is preliminary data.</text>
</comment>
<organism evidence="2 3">
    <name type="scientific">Claviceps africana</name>
    <dbReference type="NCBI Taxonomy" id="83212"/>
    <lineage>
        <taxon>Eukaryota</taxon>
        <taxon>Fungi</taxon>
        <taxon>Dikarya</taxon>
        <taxon>Ascomycota</taxon>
        <taxon>Pezizomycotina</taxon>
        <taxon>Sordariomycetes</taxon>
        <taxon>Hypocreomycetidae</taxon>
        <taxon>Hypocreales</taxon>
        <taxon>Clavicipitaceae</taxon>
        <taxon>Claviceps</taxon>
    </lineage>
</organism>
<accession>A0A8K0J388</accession>
<evidence type="ECO:0000256" key="1">
    <source>
        <dbReference type="SAM" id="MobiDB-lite"/>
    </source>
</evidence>
<feature type="compositionally biased region" description="Basic and acidic residues" evidence="1">
    <location>
        <begin position="344"/>
        <end position="361"/>
    </location>
</feature>
<proteinExistence type="predicted"/>
<feature type="compositionally biased region" description="Basic and acidic residues" evidence="1">
    <location>
        <begin position="141"/>
        <end position="150"/>
    </location>
</feature>
<reference evidence="2" key="1">
    <citation type="journal article" date="2020" name="bioRxiv">
        <title>Whole genome comparisons of ergot fungi reveals the divergence and evolution of species within the genus Claviceps are the result of varying mechanisms driving genome evolution and host range expansion.</title>
        <authorList>
            <person name="Wyka S.A."/>
            <person name="Mondo S.J."/>
            <person name="Liu M."/>
            <person name="Dettman J."/>
            <person name="Nalam V."/>
            <person name="Broders K.D."/>
        </authorList>
    </citation>
    <scope>NUCLEOTIDE SEQUENCE</scope>
    <source>
        <strain evidence="2">CCC 489</strain>
    </source>
</reference>
<feature type="compositionally biased region" description="Low complexity" evidence="1">
    <location>
        <begin position="121"/>
        <end position="137"/>
    </location>
</feature>
<feature type="compositionally biased region" description="Basic and acidic residues" evidence="1">
    <location>
        <begin position="237"/>
        <end position="270"/>
    </location>
</feature>
<feature type="compositionally biased region" description="Polar residues" evidence="1">
    <location>
        <begin position="509"/>
        <end position="529"/>
    </location>
</feature>
<evidence type="ECO:0000313" key="2">
    <source>
        <dbReference type="EMBL" id="KAG5919546.1"/>
    </source>
</evidence>
<feature type="region of interest" description="Disordered" evidence="1">
    <location>
        <begin position="455"/>
        <end position="548"/>
    </location>
</feature>